<reference evidence="1" key="2">
    <citation type="journal article" date="2021" name="PeerJ">
        <title>Extensive microbial diversity within the chicken gut microbiome revealed by metagenomics and culture.</title>
        <authorList>
            <person name="Gilroy R."/>
            <person name="Ravi A."/>
            <person name="Getino M."/>
            <person name="Pursley I."/>
            <person name="Horton D.L."/>
            <person name="Alikhan N.F."/>
            <person name="Baker D."/>
            <person name="Gharbi K."/>
            <person name="Hall N."/>
            <person name="Watson M."/>
            <person name="Adriaenssens E.M."/>
            <person name="Foster-Nyarko E."/>
            <person name="Jarju S."/>
            <person name="Secka A."/>
            <person name="Antonio M."/>
            <person name="Oren A."/>
            <person name="Chaudhuri R.R."/>
            <person name="La Ragione R."/>
            <person name="Hildebrand F."/>
            <person name="Pallen M.J."/>
        </authorList>
    </citation>
    <scope>NUCLEOTIDE SEQUENCE</scope>
    <source>
        <strain evidence="1">13766</strain>
    </source>
</reference>
<evidence type="ECO:0000313" key="1">
    <source>
        <dbReference type="EMBL" id="HIS92378.1"/>
    </source>
</evidence>
<dbReference type="AlphaFoldDB" id="A0A9D1G083"/>
<organism evidence="1 2">
    <name type="scientific">Candidatus Alectryocaccomicrobium excrementavium</name>
    <dbReference type="NCBI Taxonomy" id="2840668"/>
    <lineage>
        <taxon>Bacteria</taxon>
        <taxon>Bacillati</taxon>
        <taxon>Bacillota</taxon>
        <taxon>Clostridia</taxon>
        <taxon>Candidatus Alectryocaccomicrobium</taxon>
    </lineage>
</organism>
<dbReference type="Proteomes" id="UP000824140">
    <property type="component" value="Unassembled WGS sequence"/>
</dbReference>
<protein>
    <submittedName>
        <fullName evidence="1">Uncharacterized protein</fullName>
    </submittedName>
</protein>
<accession>A0A9D1G083</accession>
<gene>
    <name evidence="1" type="ORF">IAA84_05105</name>
</gene>
<proteinExistence type="predicted"/>
<sequence>MVRLDPISPRMVRSISFYVQIVREVELTIAIHFRAKQRYARVTVATHGAMTPENAVRNPIVCDTPISEKKFERYLTALQIIDVEAWREQYAQVSGGNAWHFRMELTDGRVIFSQGCGDYPEEWSEMMDLHEQLCPFWHCFVKGRVMPSLGFFAKCG</sequence>
<reference evidence="1" key="1">
    <citation type="submission" date="2020-10" db="EMBL/GenBank/DDBJ databases">
        <authorList>
            <person name="Gilroy R."/>
        </authorList>
    </citation>
    <scope>NUCLEOTIDE SEQUENCE</scope>
    <source>
        <strain evidence="1">13766</strain>
    </source>
</reference>
<name>A0A9D1G083_9FIRM</name>
<comment type="caution">
    <text evidence="1">The sequence shown here is derived from an EMBL/GenBank/DDBJ whole genome shotgun (WGS) entry which is preliminary data.</text>
</comment>
<dbReference type="EMBL" id="DVJN01000099">
    <property type="protein sequence ID" value="HIS92378.1"/>
    <property type="molecule type" value="Genomic_DNA"/>
</dbReference>
<evidence type="ECO:0000313" key="2">
    <source>
        <dbReference type="Proteomes" id="UP000824140"/>
    </source>
</evidence>